<evidence type="ECO:0000256" key="2">
    <source>
        <dbReference type="ARBA" id="ARBA00022723"/>
    </source>
</evidence>
<dbReference type="GO" id="GO:0000977">
    <property type="term" value="F:RNA polymerase II transcription regulatory region sequence-specific DNA binding"/>
    <property type="evidence" value="ECO:0007669"/>
    <property type="project" value="TreeGrafter"/>
</dbReference>
<feature type="region of interest" description="Disordered" evidence="8">
    <location>
        <begin position="68"/>
        <end position="142"/>
    </location>
</feature>
<evidence type="ECO:0000256" key="5">
    <source>
        <dbReference type="ARBA" id="ARBA00023125"/>
    </source>
</evidence>
<dbReference type="Proteomes" id="UP000044841">
    <property type="component" value="Unassembled WGS sequence"/>
</dbReference>
<organism evidence="10 11">
    <name type="scientific">Rhizoctonia solani</name>
    <dbReference type="NCBI Taxonomy" id="456999"/>
    <lineage>
        <taxon>Eukaryota</taxon>
        <taxon>Fungi</taxon>
        <taxon>Dikarya</taxon>
        <taxon>Basidiomycota</taxon>
        <taxon>Agaricomycotina</taxon>
        <taxon>Agaricomycetes</taxon>
        <taxon>Cantharellales</taxon>
        <taxon>Ceratobasidiaceae</taxon>
        <taxon>Rhizoctonia</taxon>
    </lineage>
</organism>
<name>A0A0K6G376_9AGAM</name>
<evidence type="ECO:0000256" key="4">
    <source>
        <dbReference type="ARBA" id="ARBA00023015"/>
    </source>
</evidence>
<feature type="compositionally biased region" description="Polar residues" evidence="8">
    <location>
        <begin position="130"/>
        <end position="142"/>
    </location>
</feature>
<keyword evidence="6" id="KW-0804">Transcription</keyword>
<evidence type="ECO:0000256" key="7">
    <source>
        <dbReference type="ARBA" id="ARBA00023242"/>
    </source>
</evidence>
<reference evidence="10 11" key="1">
    <citation type="submission" date="2015-07" db="EMBL/GenBank/DDBJ databases">
        <authorList>
            <person name="Noorani M."/>
        </authorList>
    </citation>
    <scope>NUCLEOTIDE SEQUENCE [LARGE SCALE GENOMIC DNA]</scope>
    <source>
        <strain evidence="10">BBA 69670</strain>
    </source>
</reference>
<evidence type="ECO:0000259" key="9">
    <source>
        <dbReference type="PROSITE" id="PS50048"/>
    </source>
</evidence>
<dbReference type="GO" id="GO:0008270">
    <property type="term" value="F:zinc ion binding"/>
    <property type="evidence" value="ECO:0007669"/>
    <property type="project" value="InterPro"/>
</dbReference>
<dbReference type="FunFam" id="4.10.240.10:FF:000002">
    <property type="entry name" value="Zn cluster transcription factor Rds2"/>
    <property type="match status" value="1"/>
</dbReference>
<dbReference type="InterPro" id="IPR053045">
    <property type="entry name" value="Zinc_cluster_trans_reg"/>
</dbReference>
<dbReference type="EMBL" id="CYGV01001332">
    <property type="protein sequence ID" value="CUA72965.1"/>
    <property type="molecule type" value="Genomic_DNA"/>
</dbReference>
<keyword evidence="4" id="KW-0805">Transcription regulation</keyword>
<sequence length="484" mass="53148">MEEDRYTDLVDQNGTEGGKKSAASTTKGQKRRKVNHACLYCRRSHMTCDEGRPCQRCIKRDIGHLCHDEKKPGAPTGKNNSSTSTPQPPSSLDTTMATPSAMDSSANPTPIQPPEGFSLSSAPQAFAPQLPQSTPQWPLFSNPSFGLGTDTTLGNEFSVLSDFLQSLDSRGFPPFTPGILPDSAQAPSQAAGQQPSMDIDPESSQPSPEYPGQIQMPSPAPVPHSELTEPLLPSATKQEKFLLTAADQEPGTRDERLARVIHAKYEAGLLRPYNYVKGYARLSRWMDHNVSQESKKQIIQPLSVLRPKFRAIAQSLTDIDLVFIEEAFERLLLDYDRVFSAMGIPACLWRRTGEIYKGNREFAELVGVDVGRLRDGKMCIYELMSEESAVNYWEKYGHVAFDPAQKAVLTSCVLRYKPTSNPGIPPSSGSNGSTQSSPVLHRQITAGESGSASQSGFINCCFSFTIRRDTWGIPSVIVGNFIMH</sequence>
<protein>
    <submittedName>
        <fullName evidence="10">Regulator of drug sensitivity 2 [Saccharomyces cerevisiae S288c]</fullName>
    </submittedName>
</protein>
<dbReference type="SMART" id="SM00066">
    <property type="entry name" value="GAL4"/>
    <property type="match status" value="1"/>
</dbReference>
<keyword evidence="5" id="KW-0238">DNA-binding</keyword>
<dbReference type="Pfam" id="PF24990">
    <property type="entry name" value="PAS_13"/>
    <property type="match status" value="1"/>
</dbReference>
<gene>
    <name evidence="10" type="ORF">RSOLAG22IIIB_10442</name>
</gene>
<feature type="compositionally biased region" description="Low complexity" evidence="8">
    <location>
        <begin position="81"/>
        <end position="95"/>
    </location>
</feature>
<evidence type="ECO:0000313" key="11">
    <source>
        <dbReference type="Proteomes" id="UP000044841"/>
    </source>
</evidence>
<keyword evidence="11" id="KW-1185">Reference proteome</keyword>
<dbReference type="InterPro" id="IPR001138">
    <property type="entry name" value="Zn2Cys6_DnaBD"/>
</dbReference>
<feature type="region of interest" description="Disordered" evidence="8">
    <location>
        <begin position="1"/>
        <end position="29"/>
    </location>
</feature>
<proteinExistence type="predicted"/>
<dbReference type="GO" id="GO:0000981">
    <property type="term" value="F:DNA-binding transcription factor activity, RNA polymerase II-specific"/>
    <property type="evidence" value="ECO:0007669"/>
    <property type="project" value="InterPro"/>
</dbReference>
<evidence type="ECO:0000256" key="6">
    <source>
        <dbReference type="ARBA" id="ARBA00023163"/>
    </source>
</evidence>
<dbReference type="PANTHER" id="PTHR31986:SF7">
    <property type="entry name" value="REGULATOR OF DRUG SENSITIVITY 2"/>
    <property type="match status" value="1"/>
</dbReference>
<evidence type="ECO:0000256" key="8">
    <source>
        <dbReference type="SAM" id="MobiDB-lite"/>
    </source>
</evidence>
<dbReference type="InterPro" id="IPR036864">
    <property type="entry name" value="Zn2-C6_fun-type_DNA-bd_sf"/>
</dbReference>
<dbReference type="GO" id="GO:0005634">
    <property type="term" value="C:nucleus"/>
    <property type="evidence" value="ECO:0007669"/>
    <property type="project" value="UniProtKB-SubCell"/>
</dbReference>
<evidence type="ECO:0000313" key="10">
    <source>
        <dbReference type="EMBL" id="CUA72965.1"/>
    </source>
</evidence>
<dbReference type="SUPFAM" id="SSF57701">
    <property type="entry name" value="Zn2/Cys6 DNA-binding domain"/>
    <property type="match status" value="1"/>
</dbReference>
<comment type="subcellular location">
    <subcellularLocation>
        <location evidence="1">Nucleus</location>
    </subcellularLocation>
</comment>
<evidence type="ECO:0000256" key="3">
    <source>
        <dbReference type="ARBA" id="ARBA00022833"/>
    </source>
</evidence>
<dbReference type="AlphaFoldDB" id="A0A0K6G376"/>
<dbReference type="CDD" id="cd00067">
    <property type="entry name" value="GAL4"/>
    <property type="match status" value="1"/>
</dbReference>
<evidence type="ECO:0000256" key="1">
    <source>
        <dbReference type="ARBA" id="ARBA00004123"/>
    </source>
</evidence>
<dbReference type="Gene3D" id="4.10.240.10">
    <property type="entry name" value="Zn(2)-C6 fungal-type DNA-binding domain"/>
    <property type="match status" value="1"/>
</dbReference>
<accession>A0A0K6G376</accession>
<dbReference type="InterPro" id="IPR056751">
    <property type="entry name" value="PAS_13"/>
</dbReference>
<feature type="compositionally biased region" description="Low complexity" evidence="8">
    <location>
        <begin position="181"/>
        <end position="196"/>
    </location>
</feature>
<dbReference type="Pfam" id="PF00172">
    <property type="entry name" value="Zn_clus"/>
    <property type="match status" value="1"/>
</dbReference>
<keyword evidence="7" id="KW-0539">Nucleus</keyword>
<feature type="domain" description="Zn(2)-C6 fungal-type" evidence="9">
    <location>
        <begin position="37"/>
        <end position="66"/>
    </location>
</feature>
<feature type="compositionally biased region" description="Polar residues" evidence="8">
    <location>
        <begin position="96"/>
        <end position="109"/>
    </location>
</feature>
<dbReference type="PROSITE" id="PS50048">
    <property type="entry name" value="ZN2_CY6_FUNGAL_2"/>
    <property type="match status" value="1"/>
</dbReference>
<feature type="region of interest" description="Disordered" evidence="8">
    <location>
        <begin position="174"/>
        <end position="228"/>
    </location>
</feature>
<dbReference type="PANTHER" id="PTHR31986">
    <property type="entry name" value="REGULATOR OF DRUG SENSITIVITY 2"/>
    <property type="match status" value="1"/>
</dbReference>
<keyword evidence="3" id="KW-0862">Zinc</keyword>
<dbReference type="PROSITE" id="PS00463">
    <property type="entry name" value="ZN2_CY6_FUNGAL_1"/>
    <property type="match status" value="1"/>
</dbReference>
<keyword evidence="2" id="KW-0479">Metal-binding</keyword>